<accession>A0A8J2LL20</accession>
<dbReference type="Proteomes" id="UP000708208">
    <property type="component" value="Unassembled WGS sequence"/>
</dbReference>
<name>A0A8J2LL20_9HEXA</name>
<dbReference type="EMBL" id="CAJVCH010571516">
    <property type="protein sequence ID" value="CAG7837708.1"/>
    <property type="molecule type" value="Genomic_DNA"/>
</dbReference>
<dbReference type="AlphaFoldDB" id="A0A8J2LL20"/>
<reference evidence="1" key="1">
    <citation type="submission" date="2021-06" db="EMBL/GenBank/DDBJ databases">
        <authorList>
            <person name="Hodson N. C."/>
            <person name="Mongue J. A."/>
            <person name="Jaron S. K."/>
        </authorList>
    </citation>
    <scope>NUCLEOTIDE SEQUENCE</scope>
</reference>
<keyword evidence="2" id="KW-1185">Reference proteome</keyword>
<comment type="caution">
    <text evidence="1">The sequence shown here is derived from an EMBL/GenBank/DDBJ whole genome shotgun (WGS) entry which is preliminary data.</text>
</comment>
<evidence type="ECO:0000313" key="2">
    <source>
        <dbReference type="Proteomes" id="UP000708208"/>
    </source>
</evidence>
<protein>
    <submittedName>
        <fullName evidence="1">Uncharacterized protein</fullName>
    </submittedName>
</protein>
<proteinExistence type="predicted"/>
<organism evidence="1 2">
    <name type="scientific">Allacma fusca</name>
    <dbReference type="NCBI Taxonomy" id="39272"/>
    <lineage>
        <taxon>Eukaryota</taxon>
        <taxon>Metazoa</taxon>
        <taxon>Ecdysozoa</taxon>
        <taxon>Arthropoda</taxon>
        <taxon>Hexapoda</taxon>
        <taxon>Collembola</taxon>
        <taxon>Symphypleona</taxon>
        <taxon>Sminthuridae</taxon>
        <taxon>Allacma</taxon>
    </lineage>
</organism>
<sequence>YSFAIHCLSLLLETMLYASQWFKAIFFITKKLTKTPRLIYLNRYRMLQLLNTRFNDSISDIAMCGHKVIIFVLTVITIHCVPSGNVYVQ</sequence>
<gene>
    <name evidence="1" type="ORF">AFUS01_LOCUS46776</name>
</gene>
<feature type="non-terminal residue" evidence="1">
    <location>
        <position position="1"/>
    </location>
</feature>
<evidence type="ECO:0000313" key="1">
    <source>
        <dbReference type="EMBL" id="CAG7837708.1"/>
    </source>
</evidence>